<dbReference type="AlphaFoldDB" id="A0A3D6BVZ6"/>
<evidence type="ECO:0000313" key="2">
    <source>
        <dbReference type="Proteomes" id="UP000263268"/>
    </source>
</evidence>
<organism evidence="1 2">
    <name type="scientific">Xanthomarina gelatinilytica</name>
    <dbReference type="NCBI Taxonomy" id="1137281"/>
    <lineage>
        <taxon>Bacteria</taxon>
        <taxon>Pseudomonadati</taxon>
        <taxon>Bacteroidota</taxon>
        <taxon>Flavobacteriia</taxon>
        <taxon>Flavobacteriales</taxon>
        <taxon>Flavobacteriaceae</taxon>
        <taxon>Xanthomarina</taxon>
    </lineage>
</organism>
<gene>
    <name evidence="1" type="ORF">DHV22_15375</name>
</gene>
<dbReference type="EMBL" id="DPRK01000246">
    <property type="protein sequence ID" value="HCY82867.1"/>
    <property type="molecule type" value="Genomic_DNA"/>
</dbReference>
<evidence type="ECO:0008006" key="3">
    <source>
        <dbReference type="Google" id="ProtNLM"/>
    </source>
</evidence>
<reference evidence="1 2" key="1">
    <citation type="journal article" date="2018" name="Nat. Biotechnol.">
        <title>A standardized bacterial taxonomy based on genome phylogeny substantially revises the tree of life.</title>
        <authorList>
            <person name="Parks D.H."/>
            <person name="Chuvochina M."/>
            <person name="Waite D.W."/>
            <person name="Rinke C."/>
            <person name="Skarshewski A."/>
            <person name="Chaumeil P.A."/>
            <person name="Hugenholtz P."/>
        </authorList>
    </citation>
    <scope>NUCLEOTIDE SEQUENCE [LARGE SCALE GENOMIC DNA]</scope>
    <source>
        <strain evidence="1">UBA10227</strain>
    </source>
</reference>
<evidence type="ECO:0000313" key="1">
    <source>
        <dbReference type="EMBL" id="HCY82867.1"/>
    </source>
</evidence>
<protein>
    <recommendedName>
        <fullName evidence="3">DUF1566 domain-containing protein</fullName>
    </recommendedName>
</protein>
<proteinExistence type="predicted"/>
<comment type="caution">
    <text evidence="1">The sequence shown here is derived from an EMBL/GenBank/DDBJ whole genome shotgun (WGS) entry which is preliminary data.</text>
</comment>
<sequence>MKTLKTTLLITCSLFFLVGCNNDDDSPAVDNQENIPENNALDIGDYHEGGVIIYLDATGEHGLVCSITDLTDGNTYYAIWNGGVGDIPGADGTEIGTGKQNTIDILNGYIQGNGPNAAGLCAYYSVIIDGERKDGWFLPSKDELNLLFIHKDLINATAVANGGTEIGNERYWSSSEYDADYAWKQALYDNGGQYAYWKPTYSDRVRAVREF</sequence>
<name>A0A3D6BVZ6_9FLAO</name>
<dbReference type="Proteomes" id="UP000263268">
    <property type="component" value="Unassembled WGS sequence"/>
</dbReference>
<accession>A0A3D6BVZ6</accession>
<dbReference type="PROSITE" id="PS51257">
    <property type="entry name" value="PROKAR_LIPOPROTEIN"/>
    <property type="match status" value="1"/>
</dbReference>